<dbReference type="RefSeq" id="WP_336352132.1">
    <property type="nucleotide sequence ID" value="NZ_JAZAQL010000005.1"/>
</dbReference>
<organism evidence="2 3">
    <name type="scientific">Halorubellus litoreus</name>
    <dbReference type="NCBI Taxonomy" id="755308"/>
    <lineage>
        <taxon>Archaea</taxon>
        <taxon>Methanobacteriati</taxon>
        <taxon>Methanobacteriota</taxon>
        <taxon>Stenosarchaea group</taxon>
        <taxon>Halobacteria</taxon>
        <taxon>Halobacteriales</taxon>
        <taxon>Halorubellaceae</taxon>
        <taxon>Halorubellus</taxon>
    </lineage>
</organism>
<keyword evidence="3" id="KW-1185">Reference proteome</keyword>
<name>A0ABD5VME0_9EURY</name>
<dbReference type="EMBL" id="JBHSXN010000005">
    <property type="protein sequence ID" value="MFC6955196.1"/>
    <property type="molecule type" value="Genomic_DNA"/>
</dbReference>
<evidence type="ECO:0000313" key="2">
    <source>
        <dbReference type="EMBL" id="MFC6955196.1"/>
    </source>
</evidence>
<proteinExistence type="predicted"/>
<protein>
    <submittedName>
        <fullName evidence="2">Uncharacterized protein</fullName>
    </submittedName>
</protein>
<feature type="compositionally biased region" description="Acidic residues" evidence="1">
    <location>
        <begin position="323"/>
        <end position="355"/>
    </location>
</feature>
<comment type="caution">
    <text evidence="2">The sequence shown here is derived from an EMBL/GenBank/DDBJ whole genome shotgun (WGS) entry which is preliminary data.</text>
</comment>
<reference evidence="2 3" key="1">
    <citation type="journal article" date="2019" name="Int. J. Syst. Evol. Microbiol.">
        <title>The Global Catalogue of Microorganisms (GCM) 10K type strain sequencing project: providing services to taxonomists for standard genome sequencing and annotation.</title>
        <authorList>
            <consortium name="The Broad Institute Genomics Platform"/>
            <consortium name="The Broad Institute Genome Sequencing Center for Infectious Disease"/>
            <person name="Wu L."/>
            <person name="Ma J."/>
        </authorList>
    </citation>
    <scope>NUCLEOTIDE SEQUENCE [LARGE SCALE GENOMIC DNA]</scope>
    <source>
        <strain evidence="2 3">GX26</strain>
    </source>
</reference>
<sequence length="355" mass="38434">MTREYTFETRAGDGGSAVVAAPASDDAERVELESAWLTDGDVEGEWERAVYAVLDAELFESFAVGDGVARVEQSTAVEALVELLEDIGDEAQADALVAYLADADVWTLDGEDVVVLKDPRDATLSGREALSWALALDVCIARIDEFVDELETRADRVKTLDAERDRFEARLHAVTTEMRALGRGSKFPEDPSALDEAAGERYAALRTLLGDLVRTETDPRGLGADRNVLMSTREELCTRASQVRTHAIEGRAFPDDAISVPNRLDRVVSTLASEDVIGVVELLEETRMTSGSAGKSTKAAGVGTVKEAVETTSDEELAKMVEEDLPNLELEQTDMPELAEECTEEDADDGGTDDD</sequence>
<feature type="region of interest" description="Disordered" evidence="1">
    <location>
        <begin position="321"/>
        <end position="355"/>
    </location>
</feature>
<dbReference type="Proteomes" id="UP001596395">
    <property type="component" value="Unassembled WGS sequence"/>
</dbReference>
<accession>A0ABD5VME0</accession>
<evidence type="ECO:0000313" key="3">
    <source>
        <dbReference type="Proteomes" id="UP001596395"/>
    </source>
</evidence>
<dbReference type="AlphaFoldDB" id="A0ABD5VME0"/>
<gene>
    <name evidence="2" type="ORF">ACFQGB_20230</name>
</gene>
<evidence type="ECO:0000256" key="1">
    <source>
        <dbReference type="SAM" id="MobiDB-lite"/>
    </source>
</evidence>